<reference evidence="2 3" key="1">
    <citation type="submission" date="2019-05" db="EMBL/GenBank/DDBJ databases">
        <title>Emergence of the Ug99 lineage of the wheat stem rust pathogen through somatic hybridization.</title>
        <authorList>
            <person name="Li F."/>
            <person name="Upadhyaya N.M."/>
            <person name="Sperschneider J."/>
            <person name="Matny O."/>
            <person name="Nguyen-Phuc H."/>
            <person name="Mago R."/>
            <person name="Raley C."/>
            <person name="Miller M.E."/>
            <person name="Silverstein K.A.T."/>
            <person name="Henningsen E."/>
            <person name="Hirsch C.D."/>
            <person name="Visser B."/>
            <person name="Pretorius Z.A."/>
            <person name="Steffenson B.J."/>
            <person name="Schwessinger B."/>
            <person name="Dodds P.N."/>
            <person name="Figueroa M."/>
        </authorList>
    </citation>
    <scope>NUCLEOTIDE SEQUENCE [LARGE SCALE GENOMIC DNA]</scope>
    <source>
        <strain evidence="2">21-0</strain>
    </source>
</reference>
<name>A0A5B0LX76_PUCGR</name>
<evidence type="ECO:0000256" key="1">
    <source>
        <dbReference type="SAM" id="MobiDB-lite"/>
    </source>
</evidence>
<evidence type="ECO:0000313" key="2">
    <source>
        <dbReference type="EMBL" id="KAA1069065.1"/>
    </source>
</evidence>
<organism evidence="2 3">
    <name type="scientific">Puccinia graminis f. sp. tritici</name>
    <dbReference type="NCBI Taxonomy" id="56615"/>
    <lineage>
        <taxon>Eukaryota</taxon>
        <taxon>Fungi</taxon>
        <taxon>Dikarya</taxon>
        <taxon>Basidiomycota</taxon>
        <taxon>Pucciniomycotina</taxon>
        <taxon>Pucciniomycetes</taxon>
        <taxon>Pucciniales</taxon>
        <taxon>Pucciniaceae</taxon>
        <taxon>Puccinia</taxon>
    </lineage>
</organism>
<dbReference type="OrthoDB" id="10275535at2759"/>
<gene>
    <name evidence="2" type="ORF">PGT21_010595</name>
</gene>
<proteinExistence type="predicted"/>
<accession>A0A5B0LX76</accession>
<keyword evidence="3" id="KW-1185">Reference proteome</keyword>
<dbReference type="AlphaFoldDB" id="A0A5B0LX76"/>
<protein>
    <submittedName>
        <fullName evidence="2">Uncharacterized protein</fullName>
    </submittedName>
</protein>
<dbReference type="EMBL" id="VSWC01000183">
    <property type="protein sequence ID" value="KAA1069065.1"/>
    <property type="molecule type" value="Genomic_DNA"/>
</dbReference>
<evidence type="ECO:0000313" key="3">
    <source>
        <dbReference type="Proteomes" id="UP000324748"/>
    </source>
</evidence>
<dbReference type="PANTHER" id="PTHR33069">
    <property type="entry name" value="CHROMOSOME 7, WHOLE GENOME SHOTGUN SEQUENCE-RELATED"/>
    <property type="match status" value="1"/>
</dbReference>
<dbReference type="PANTHER" id="PTHR33069:SF3">
    <property type="entry name" value="DYNEIN HEAVY CHAIN TAIL DOMAIN-CONTAINING PROTEIN"/>
    <property type="match status" value="1"/>
</dbReference>
<comment type="caution">
    <text evidence="2">The sequence shown here is derived from an EMBL/GenBank/DDBJ whole genome shotgun (WGS) entry which is preliminary data.</text>
</comment>
<sequence length="462" mass="52634">MGCQTGPPGYYPVEDPGVEVCLSTRPVGRFLQFFIHHRQPQSTSMSDSENTSLIESDVCKALESLLEPCTHGSMPSRHDPGPRKATLSIGEIDALKSDLIKLQSTLLPSLRQRLADLLTSLDVSDSLKDPQPNLRAALEIISQLADIPEQIRSSVRAISPMLIPLQALNRQDFDHGIAKSYRTKPFLEYLDWLMGCPLYKILWRHLERIRSWKGPNQEGVDMHHDRNLSLQTIDYFEHIDKALQLLNRSDFGVLQDNWKKTMHQYDTGLAKLINHIIIQSDQDRDPADKNLSDHTHASRGPPNGQLGIPRPHYITLLRSAIPFVKLGRIFLNKLLITPTSRPPFTIKSRISSMELDYLRQKIYMFSCQMWLFAKTLVGLSDLDSFYRSIFALEDEFEGAVDYFNESIDLLNCQLVPLSPNPLSLPRSKTIFHDHSSFLIDQFRLASQNFSINLESVKMNRGT</sequence>
<dbReference type="Proteomes" id="UP000324748">
    <property type="component" value="Unassembled WGS sequence"/>
</dbReference>
<feature type="compositionally biased region" description="Basic and acidic residues" evidence="1">
    <location>
        <begin position="283"/>
        <end position="296"/>
    </location>
</feature>
<feature type="region of interest" description="Disordered" evidence="1">
    <location>
        <begin position="283"/>
        <end position="307"/>
    </location>
</feature>